<evidence type="ECO:0000256" key="7">
    <source>
        <dbReference type="SAM" id="Coils"/>
    </source>
</evidence>
<dbReference type="EMBL" id="AQQX01000002">
    <property type="protein sequence ID" value="KGM49881.1"/>
    <property type="molecule type" value="Genomic_DNA"/>
</dbReference>
<name>A0A0A0EG31_9RHOB</name>
<reference evidence="10 11" key="1">
    <citation type="journal article" date="2015" name="Antonie Van Leeuwenhoek">
        <title>Pseudooceanicola atlanticus gen. nov. sp. nov., isolated from surface seawater of the Atlantic Ocean and reclassification of Oceanicola batsensis, Oceanicola marinus, Oceanicola nitratireducens, Oceanicola nanhaiensis, Oceanicola antarcticus and Oceanicola flagellatus, as Pseudooceanicola batsensis comb. nov., Pseudooceanicola marinus comb. nov., Pseudooceanicola nitratireducens comb. nov., Pseudooceanicola nanhaiensis comb. nov., Pseudooceanicola antarcticus comb. nov., and Pseudooceanicola flagellatus comb. nov.</title>
        <authorList>
            <person name="Lai Q."/>
            <person name="Li G."/>
            <person name="Liu X."/>
            <person name="Du Y."/>
            <person name="Sun F."/>
            <person name="Shao Z."/>
        </authorList>
    </citation>
    <scope>NUCLEOTIDE SEQUENCE [LARGE SCALE GENOMIC DNA]</scope>
    <source>
        <strain evidence="10 11">22II-s11g</strain>
    </source>
</reference>
<comment type="subcellular location">
    <subcellularLocation>
        <location evidence="1">Bacterial flagellum</location>
    </subcellularLocation>
    <subcellularLocation>
        <location evidence="2">Secreted</location>
    </subcellularLocation>
</comment>
<feature type="domain" description="Flagellar hook-associated protein FlgK helical" evidence="9">
    <location>
        <begin position="89"/>
        <end position="323"/>
    </location>
</feature>
<sequence>MSISGALSNALSGLTASSRAASVIASNVSNSLTEGYGRRELELVTRTTGSSGGVQVAGISRHTDLKLVHDLRAADSDLSHADTLTTFRQRMETILGTPEDSHSLSAQIANFENNLISASSRPDLPERLNAVLTSAQRVAGEFNGITDGIQTLRQEADAEIAASVDRMNELLQQVEKLNNSILRANATGGDSAGMMDHRQAVIDELAEYVPVREIQRDGGVVALLTPGGSFLLDGRASELSFDRTNVITPYQSLENGDLSGLTLNGRDVDTSSGGGTLGGGRLAALFEIRDELAVEAQSRVDVSARDMIERFQQSGLDATRAVGDPGLFTDNGAAFDAVDEKGIAARISVNALVDPAQGGATWRLRDGLGAAVAGPPGESALLTDMMEALAERRVPSSGSFGTAGISASGLASSLLSLAGTERQLSEQSLTFEVTRHGEIKERLLADGVDTDQEMQRMMLIEQAYAANARVVQTVDDMLQILMDL</sequence>
<proteinExistence type="inferred from homology"/>
<evidence type="ECO:0000256" key="6">
    <source>
        <dbReference type="ARBA" id="ARBA00023143"/>
    </source>
</evidence>
<dbReference type="Proteomes" id="UP000030004">
    <property type="component" value="Unassembled WGS sequence"/>
</dbReference>
<keyword evidence="6" id="KW-0975">Bacterial flagellum</keyword>
<comment type="similarity">
    <text evidence="3">Belongs to the flagella basal body rod proteins family.</text>
</comment>
<feature type="domain" description="Flagellar basal-body/hook protein C-terminal" evidence="8">
    <location>
        <begin position="447"/>
        <end position="484"/>
    </location>
</feature>
<feature type="coiled-coil region" evidence="7">
    <location>
        <begin position="153"/>
        <end position="187"/>
    </location>
</feature>
<dbReference type="InterPro" id="IPR053927">
    <property type="entry name" value="FlgK_helical"/>
</dbReference>
<comment type="caution">
    <text evidence="10">The sequence shown here is derived from an EMBL/GenBank/DDBJ whole genome shotgun (WGS) entry which is preliminary data.</text>
</comment>
<dbReference type="InterPro" id="IPR010930">
    <property type="entry name" value="Flg_bb/hook_C_dom"/>
</dbReference>
<keyword evidence="11" id="KW-1185">Reference proteome</keyword>
<keyword evidence="7" id="KW-0175">Coiled coil</keyword>
<evidence type="ECO:0000259" key="8">
    <source>
        <dbReference type="Pfam" id="PF06429"/>
    </source>
</evidence>
<evidence type="ECO:0000256" key="5">
    <source>
        <dbReference type="ARBA" id="ARBA00022525"/>
    </source>
</evidence>
<evidence type="ECO:0000313" key="10">
    <source>
        <dbReference type="EMBL" id="KGM49881.1"/>
    </source>
</evidence>
<dbReference type="GO" id="GO:0005198">
    <property type="term" value="F:structural molecule activity"/>
    <property type="evidence" value="ECO:0007669"/>
    <property type="project" value="InterPro"/>
</dbReference>
<dbReference type="PANTHER" id="PTHR30033">
    <property type="entry name" value="FLAGELLAR HOOK-ASSOCIATED PROTEIN 1"/>
    <property type="match status" value="1"/>
</dbReference>
<evidence type="ECO:0000256" key="1">
    <source>
        <dbReference type="ARBA" id="ARBA00004365"/>
    </source>
</evidence>
<dbReference type="SUPFAM" id="SSF64518">
    <property type="entry name" value="Phase 1 flagellin"/>
    <property type="match status" value="1"/>
</dbReference>
<dbReference type="STRING" id="1461694.ATO9_07685"/>
<dbReference type="Pfam" id="PF22638">
    <property type="entry name" value="FlgK_D1"/>
    <property type="match status" value="1"/>
</dbReference>
<gene>
    <name evidence="10" type="ORF">ATO9_07685</name>
</gene>
<evidence type="ECO:0000256" key="2">
    <source>
        <dbReference type="ARBA" id="ARBA00004613"/>
    </source>
</evidence>
<dbReference type="RefSeq" id="WP_043747281.1">
    <property type="nucleotide sequence ID" value="NZ_AQQX01000002.1"/>
</dbReference>
<evidence type="ECO:0000313" key="11">
    <source>
        <dbReference type="Proteomes" id="UP000030004"/>
    </source>
</evidence>
<accession>A0A0A0EG31</accession>
<keyword evidence="5" id="KW-0964">Secreted</keyword>
<evidence type="ECO:0000259" key="9">
    <source>
        <dbReference type="Pfam" id="PF22638"/>
    </source>
</evidence>
<protein>
    <recommendedName>
        <fullName evidence="4">Flagellar hook-associated protein 1</fullName>
    </recommendedName>
</protein>
<organism evidence="10 11">
    <name type="scientific">Pseudooceanicola atlanticus</name>
    <dbReference type="NCBI Taxonomy" id="1461694"/>
    <lineage>
        <taxon>Bacteria</taxon>
        <taxon>Pseudomonadati</taxon>
        <taxon>Pseudomonadota</taxon>
        <taxon>Alphaproteobacteria</taxon>
        <taxon>Rhodobacterales</taxon>
        <taxon>Paracoccaceae</taxon>
        <taxon>Pseudooceanicola</taxon>
    </lineage>
</organism>
<evidence type="ECO:0000256" key="4">
    <source>
        <dbReference type="ARBA" id="ARBA00016244"/>
    </source>
</evidence>
<dbReference type="NCBIfam" id="TIGR02492">
    <property type="entry name" value="flgK_ends"/>
    <property type="match status" value="1"/>
</dbReference>
<dbReference type="InterPro" id="IPR002371">
    <property type="entry name" value="FlgK"/>
</dbReference>
<dbReference type="eggNOG" id="COG1256">
    <property type="taxonomic scope" value="Bacteria"/>
</dbReference>
<dbReference type="Pfam" id="PF06429">
    <property type="entry name" value="Flg_bbr_C"/>
    <property type="match status" value="1"/>
</dbReference>
<dbReference type="AlphaFoldDB" id="A0A0A0EG31"/>
<dbReference type="GO" id="GO:0005576">
    <property type="term" value="C:extracellular region"/>
    <property type="evidence" value="ECO:0007669"/>
    <property type="project" value="UniProtKB-SubCell"/>
</dbReference>
<dbReference type="GO" id="GO:0044780">
    <property type="term" value="P:bacterial-type flagellum assembly"/>
    <property type="evidence" value="ECO:0007669"/>
    <property type="project" value="InterPro"/>
</dbReference>
<evidence type="ECO:0000256" key="3">
    <source>
        <dbReference type="ARBA" id="ARBA00009677"/>
    </source>
</evidence>
<dbReference type="GO" id="GO:0009424">
    <property type="term" value="C:bacterial-type flagellum hook"/>
    <property type="evidence" value="ECO:0007669"/>
    <property type="project" value="InterPro"/>
</dbReference>
<dbReference type="OrthoDB" id="7181295at2"/>
<dbReference type="PANTHER" id="PTHR30033:SF1">
    <property type="entry name" value="FLAGELLAR HOOK-ASSOCIATED PROTEIN 1"/>
    <property type="match status" value="1"/>
</dbReference>